<dbReference type="RefSeq" id="WP_213166719.1">
    <property type="nucleotide sequence ID" value="NZ_CP058559.1"/>
</dbReference>
<keyword evidence="6" id="KW-0170">Cobalt</keyword>
<evidence type="ECO:0000259" key="8">
    <source>
        <dbReference type="Pfam" id="PF24621"/>
    </source>
</evidence>
<comment type="cofactor">
    <cofactor evidence="2">
        <name>Co(2+)</name>
        <dbReference type="ChEBI" id="CHEBI:48828"/>
    </cofactor>
</comment>
<evidence type="ECO:0000256" key="2">
    <source>
        <dbReference type="ARBA" id="ARBA00001941"/>
    </source>
</evidence>
<keyword evidence="5" id="KW-0456">Lyase</keyword>
<name>A0A7G9WCB5_ALKCA</name>
<dbReference type="PANTHER" id="PTHR43622:SF1">
    <property type="entry name" value="3-DEHYDROQUINATE SYNTHASE"/>
    <property type="match status" value="1"/>
</dbReference>
<evidence type="ECO:0000313" key="9">
    <source>
        <dbReference type="EMBL" id="QNO16327.1"/>
    </source>
</evidence>
<dbReference type="Gene3D" id="1.20.1090.10">
    <property type="entry name" value="Dehydroquinate synthase-like - alpha domain"/>
    <property type="match status" value="1"/>
</dbReference>
<accession>A0A7G9WCB5</accession>
<dbReference type="InterPro" id="IPR050071">
    <property type="entry name" value="Dehydroquinate_synthase"/>
</dbReference>
<dbReference type="GO" id="GO:0003856">
    <property type="term" value="F:3-dehydroquinate synthase activity"/>
    <property type="evidence" value="ECO:0007669"/>
    <property type="project" value="TreeGrafter"/>
</dbReference>
<dbReference type="KEGG" id="acae:HYG86_16900"/>
<gene>
    <name evidence="9" type="ORF">HYG86_16900</name>
</gene>
<dbReference type="PIRSF" id="PIRSF001455">
    <property type="entry name" value="DHQ_synth"/>
    <property type="match status" value="1"/>
</dbReference>
<evidence type="ECO:0000256" key="4">
    <source>
        <dbReference type="ARBA" id="ARBA00023027"/>
    </source>
</evidence>
<evidence type="ECO:0000256" key="6">
    <source>
        <dbReference type="ARBA" id="ARBA00023285"/>
    </source>
</evidence>
<evidence type="ECO:0000313" key="10">
    <source>
        <dbReference type="Proteomes" id="UP000516160"/>
    </source>
</evidence>
<comment type="cofactor">
    <cofactor evidence="1">
        <name>NAD(+)</name>
        <dbReference type="ChEBI" id="CHEBI:57540"/>
    </cofactor>
</comment>
<evidence type="ECO:0000256" key="1">
    <source>
        <dbReference type="ARBA" id="ARBA00001911"/>
    </source>
</evidence>
<organism evidence="9 10">
    <name type="scientific">Alkalicella caledoniensis</name>
    <dbReference type="NCBI Taxonomy" id="2731377"/>
    <lineage>
        <taxon>Bacteria</taxon>
        <taxon>Bacillati</taxon>
        <taxon>Bacillota</taxon>
        <taxon>Clostridia</taxon>
        <taxon>Eubacteriales</taxon>
        <taxon>Proteinivoracaceae</taxon>
        <taxon>Alkalicella</taxon>
    </lineage>
</organism>
<dbReference type="GO" id="GO:0009073">
    <property type="term" value="P:aromatic amino acid family biosynthetic process"/>
    <property type="evidence" value="ECO:0007669"/>
    <property type="project" value="InterPro"/>
</dbReference>
<dbReference type="Pfam" id="PF01761">
    <property type="entry name" value="DHQ_synthase"/>
    <property type="match status" value="1"/>
</dbReference>
<dbReference type="Gene3D" id="3.40.50.1970">
    <property type="match status" value="1"/>
</dbReference>
<dbReference type="PANTHER" id="PTHR43622">
    <property type="entry name" value="3-DEHYDROQUINATE SYNTHASE"/>
    <property type="match status" value="1"/>
</dbReference>
<dbReference type="InterPro" id="IPR030963">
    <property type="entry name" value="DHQ_synth_fam"/>
</dbReference>
<dbReference type="AlphaFoldDB" id="A0A7G9WCB5"/>
<evidence type="ECO:0000256" key="5">
    <source>
        <dbReference type="ARBA" id="ARBA00023239"/>
    </source>
</evidence>
<dbReference type="SUPFAM" id="SSF56796">
    <property type="entry name" value="Dehydroquinate synthase-like"/>
    <property type="match status" value="1"/>
</dbReference>
<dbReference type="GO" id="GO:0046872">
    <property type="term" value="F:metal ion binding"/>
    <property type="evidence" value="ECO:0007669"/>
    <property type="project" value="UniProtKB-KW"/>
</dbReference>
<protein>
    <submittedName>
        <fullName evidence="9">3-dehydroquinate synthase</fullName>
    </submittedName>
</protein>
<feature type="domain" description="3-dehydroquinate synthase N-terminal" evidence="7">
    <location>
        <begin position="58"/>
        <end position="168"/>
    </location>
</feature>
<sequence length="351" mass="40193">MEINIAESSTYIKENCWEIFSKYVSNYEKVFFIIDEKILNLYHEDVNKIRSYKKNTVFTITKPEGQKEFSTIEQLATKATEFGLNRQDAVLAIGGGATLDIAGFFCSIYKRGIDYFSFPTTLLSQIDSAIGGKTGVNFNGVKNVFGSFYDPKGIFIDSKYIETLSNEDYYGGLGEVWKYALLDKELFEDITKGALKILSRDNSQLYKVIEKCIVIKKHYIEADYFDNAGVRIALNLGHTLGHLIENKEPYFLNHGYAVAYGLKFALYISLSLSYISKEEYLIRKKFLSLLFSFIPEINLKELNTYITYLNTDKKFSKGKIQFVVPTTDGYSIINLLPQEFSQGYLDFQELI</sequence>
<reference evidence="9 10" key="1">
    <citation type="submission" date="2020-07" db="EMBL/GenBank/DDBJ databases">
        <title>Alkalicella. sp. LB2 genome.</title>
        <authorList>
            <person name="Postec A."/>
            <person name="Quemeneur M."/>
        </authorList>
    </citation>
    <scope>NUCLEOTIDE SEQUENCE [LARGE SCALE GENOMIC DNA]</scope>
    <source>
        <strain evidence="9 10">LB2</strain>
    </source>
</reference>
<dbReference type="EMBL" id="CP058559">
    <property type="protein sequence ID" value="QNO16327.1"/>
    <property type="molecule type" value="Genomic_DNA"/>
</dbReference>
<keyword evidence="10" id="KW-1185">Reference proteome</keyword>
<evidence type="ECO:0000259" key="7">
    <source>
        <dbReference type="Pfam" id="PF01761"/>
    </source>
</evidence>
<proteinExistence type="predicted"/>
<dbReference type="Proteomes" id="UP000516160">
    <property type="component" value="Chromosome"/>
</dbReference>
<dbReference type="CDD" id="cd08195">
    <property type="entry name" value="DHQS"/>
    <property type="match status" value="1"/>
</dbReference>
<evidence type="ECO:0000256" key="3">
    <source>
        <dbReference type="ARBA" id="ARBA00022723"/>
    </source>
</evidence>
<dbReference type="Pfam" id="PF24621">
    <property type="entry name" value="DHQS_C"/>
    <property type="match status" value="1"/>
</dbReference>
<feature type="domain" description="3-dehydroquinate synthase C-terminal" evidence="8">
    <location>
        <begin position="172"/>
        <end position="314"/>
    </location>
</feature>
<dbReference type="InterPro" id="IPR056179">
    <property type="entry name" value="DHQS_C"/>
</dbReference>
<keyword evidence="4" id="KW-0520">NAD</keyword>
<dbReference type="InterPro" id="IPR030960">
    <property type="entry name" value="DHQS/DOIS_N"/>
</dbReference>
<keyword evidence="3" id="KW-0479">Metal-binding</keyword>